<keyword evidence="1" id="KW-0732">Signal</keyword>
<dbReference type="OrthoDB" id="268998at2"/>
<protein>
    <submittedName>
        <fullName evidence="2">Uncharacterized protein</fullName>
    </submittedName>
</protein>
<evidence type="ECO:0000256" key="1">
    <source>
        <dbReference type="SAM" id="SignalP"/>
    </source>
</evidence>
<dbReference type="EMBL" id="SIHI01000013">
    <property type="protein sequence ID" value="TWT51548.1"/>
    <property type="molecule type" value="Genomic_DNA"/>
</dbReference>
<dbReference type="RefSeq" id="WP_146511036.1">
    <property type="nucleotide sequence ID" value="NZ_SIHI01000013.1"/>
</dbReference>
<gene>
    <name evidence="2" type="ORF">KOR42_35960</name>
</gene>
<dbReference type="Pfam" id="PF19777">
    <property type="entry name" value="DUF6263"/>
    <property type="match status" value="1"/>
</dbReference>
<evidence type="ECO:0000313" key="3">
    <source>
        <dbReference type="Proteomes" id="UP000317243"/>
    </source>
</evidence>
<comment type="caution">
    <text evidence="2">The sequence shown here is derived from an EMBL/GenBank/DDBJ whole genome shotgun (WGS) entry which is preliminary data.</text>
</comment>
<organism evidence="2 3">
    <name type="scientific">Thalassoglobus neptunius</name>
    <dbReference type="NCBI Taxonomy" id="1938619"/>
    <lineage>
        <taxon>Bacteria</taxon>
        <taxon>Pseudomonadati</taxon>
        <taxon>Planctomycetota</taxon>
        <taxon>Planctomycetia</taxon>
        <taxon>Planctomycetales</taxon>
        <taxon>Planctomycetaceae</taxon>
        <taxon>Thalassoglobus</taxon>
    </lineage>
</organism>
<proteinExistence type="predicted"/>
<sequence precursor="true">MILRILSLTAVLITSPLTVFAQTDLSYAPTFEQGEVTKSEVEMDIDQTLNIAGMDIVTAVDNYIVIKQTVESATSGQVKMLGNLELMQMNMELPGGVSLNFDTGNPNNAVPDGPLADIAKYIAVAAESTWEITYGDNHEVKSAKYTNDSNQDLPEAFSEEMSDDRLKKETETAINRLPKEPVAVGDTWERNEEAYLGSGQVFYLVREYTYVGPEQHNGKSMDKIDVKTKSLTFEISGGKLPLELKDSELEVESSGGTLWYDPAIKDVVESSSDMHIVGDLTFIANGQELPSSLDLVMKVGTKQNRQ</sequence>
<feature type="chain" id="PRO_5022766182" evidence="1">
    <location>
        <begin position="22"/>
        <end position="306"/>
    </location>
</feature>
<accession>A0A5C5WLJ9</accession>
<dbReference type="Proteomes" id="UP000317243">
    <property type="component" value="Unassembled WGS sequence"/>
</dbReference>
<name>A0A5C5WLJ9_9PLAN</name>
<evidence type="ECO:0000313" key="2">
    <source>
        <dbReference type="EMBL" id="TWT51548.1"/>
    </source>
</evidence>
<keyword evidence="3" id="KW-1185">Reference proteome</keyword>
<feature type="signal peptide" evidence="1">
    <location>
        <begin position="1"/>
        <end position="21"/>
    </location>
</feature>
<dbReference type="AlphaFoldDB" id="A0A5C5WLJ9"/>
<reference evidence="2 3" key="1">
    <citation type="submission" date="2019-02" db="EMBL/GenBank/DDBJ databases">
        <title>Deep-cultivation of Planctomycetes and their phenomic and genomic characterization uncovers novel biology.</title>
        <authorList>
            <person name="Wiegand S."/>
            <person name="Jogler M."/>
            <person name="Boedeker C."/>
            <person name="Pinto D."/>
            <person name="Vollmers J."/>
            <person name="Rivas-Marin E."/>
            <person name="Kohn T."/>
            <person name="Peeters S.H."/>
            <person name="Heuer A."/>
            <person name="Rast P."/>
            <person name="Oberbeckmann S."/>
            <person name="Bunk B."/>
            <person name="Jeske O."/>
            <person name="Meyerdierks A."/>
            <person name="Storesund J.E."/>
            <person name="Kallscheuer N."/>
            <person name="Luecker S."/>
            <person name="Lage O.M."/>
            <person name="Pohl T."/>
            <person name="Merkel B.J."/>
            <person name="Hornburger P."/>
            <person name="Mueller R.-W."/>
            <person name="Bruemmer F."/>
            <person name="Labrenz M."/>
            <person name="Spormann A.M."/>
            <person name="Op Den Camp H."/>
            <person name="Overmann J."/>
            <person name="Amann R."/>
            <person name="Jetten M.S.M."/>
            <person name="Mascher T."/>
            <person name="Medema M.H."/>
            <person name="Devos D.P."/>
            <person name="Kaster A.-K."/>
            <person name="Ovreas L."/>
            <person name="Rohde M."/>
            <person name="Galperin M.Y."/>
            <person name="Jogler C."/>
        </authorList>
    </citation>
    <scope>NUCLEOTIDE SEQUENCE [LARGE SCALE GENOMIC DNA]</scope>
    <source>
        <strain evidence="2 3">KOR42</strain>
    </source>
</reference>
<dbReference type="InterPro" id="IPR046230">
    <property type="entry name" value="DUF6263"/>
</dbReference>